<dbReference type="InterPro" id="IPR038081">
    <property type="entry name" value="CalX-like_sf"/>
</dbReference>
<accession>A0A517Y295</accession>
<dbReference type="Pfam" id="PF13517">
    <property type="entry name" value="FG-GAP_3"/>
    <property type="match status" value="1"/>
</dbReference>
<name>A0A517Y295_9BACT</name>
<sequence>MPDPTPRRTRRPFRTLNFEPLEDRTAPAVFTVTTTADTGPGSLRQAIADANAAAGADEIRFNIPGGGVHTIRPTTSLPDILDTVVIDGYTQPGASPNTNPLALGSGALGTNAVLKIEIDGSLRTSGGNGLLTVGQMFTTAARGTVIRGLVVNNSNSDGIAAYDPEVRIEGNFIGTDPTGTIARPNRTNGVGNAYWTVGTVVGGTTPAARNLISGNTGAGVYLQYSHNRVLGNFIGTDATGMAKLANGANGVFSGGLGTPTNDNRILGNLISGNFYAGISANWELNGVIQGNYVGTDRTGTAAIGNGANGVFSAGIQIDAGDAASSILIGGPNPADRNVVSGNGGTGIFFRSVGGTGHTLTIENNFVGLQADGVSPLGNTHYGLWDGIVAGGGTWANGIATIRGNRIAHNGYNGVFAGTPGVTITQNSLYSNGGIGVDHGSPGVTPQPHTPHPVLESVVRNGGNLDISGRIQGQANTEYTAEFFSSAARDPSGYGEGQTYLGSVTVTTDASGLATFTGVSVPNVEAQQLFITATATNTTTKATFEFSQAHELPPDARVSGWSAELFNGVSLTFDGLPRWAGLFDASGLPTPSFELPVLTSDIGSLFGIPGALATLYGDLADFTSDTTEALRTKLEAAGFTIDHIYLGLGGIPASPMGKYIQVRYRKEIATLAVNPEFNRPLLDNIGEVLEGVGDDTELSDDELQIEAKLVLELVMGVDEDGGFYLSDDSSVLVEIDNDVDDDGVAEGAFTGTSKLLDNNGAAVGEALEGTVVVGKDTGDEIVPFVVRVRPDEIGPIRVAQLAGIAGQLHVRLDGDVVVDVAVQTSNVKLDWHGVWVFTPGVEPPAHTTSLEGRLTVPALTRNNNGEPAPAEFVLVGAYGGAGWHLEGEGEVDAGYKLHGYEVKELSFEMDITDAGVDAFGAGILSVILAGSLEPTEIGLGFFLDNELLVIDSEIDLPTSQYVGPDHLLWVSEGFLSFHAEANFAIGDESFAGGVTFRADEAILLPEVPLGSAAPSTGKVRIFSTEAGEPAITGSVDTGGRFALTAANVTATVGPLTVTGTGVAVNVRDFGVGDITPYLFVEDAAVALPVGGQTITLTATDLTLSQAEKFTITSAELSADEDLLRTVGLGGLLPLTVRSVSISGGEVIDLDDFYITVTGTFDFSVFDGLPARPVIGVGGRDYSAVVNPNEPFALAVRVDDGRAQVIVPGPITLGFEDWHAGPLTLGATVTLGEYVNGEFVSSVGATVRVESSSGPVTAAQLDFTGALEPNSRGGVDLDLRFVGTVSATLPGDVLSVENLTLTADLNLSFDGDMMLLAPPALTLRNGSVDRLTVTLGEFMTFEATAGIDFQAEGAEAFFTLERGSIAFPSLEVLPGGAVENVAITADGDLKLLPGATFELTIPDELTELVGLGKLPFTVDALGVQFNDVVDGVVRDLADFSVLFSGMIGDSEAEDGKWPFTLSVENLEIDLGALRDGEYPIKPESLTGVSITVPKFKLGDQLEIGGTLSFDVAEAADGRKAVYVVIGGEFTVGGIGAGLTLAIGERGPVAATVSAPLAVPLGPSGLILTGVDGGLFFGQTIGIDTSLPANDLLETAAVPDFFESVVDLDAAVLAALDGEGFTWTLPLTVVLRGTLTIAIAPGIVSGSVALGATIDPATPIDSLRLFGTVDATLFGMADIAAGLAVLDFTSLSEPVLFAKLELPPPGSLLQYVLPLSSSVVLKIDTKGLAPALAEGLKVFVNRAVGGTLDLFFRDALEQVRADVASSPNGVLGTLLEVGPVPPATVGALADLILDALDDADRVGAVAQQLLADLFGAMDRLLREPGAPPVPGDLGDFAEGVIEFFDTDARRTVLALVDVLKDAFADAAGTAAAIADPSLTFTATVKPTLFGVSLGPDIRAADFSLSKRGILVGIDLDPLSLWSLQHLGPLALLLQNPDAALIRQTLDAQFPFKDAFLDLARGRLPEIDPGANWLLRFTQTFNLGTVAYAASGVFFPGGDERLLRRVFHVPGSAENESGLELAVPVIVPSEDHFDRLVAGGGVLLDGSIYLHRLVSDPGALFEDIAGSLPDPLADPVGFAEAFLGRASEVDLYDHAGQAQLFIPNVGADDGYFVGRFTGKVLGLELVGVEFLATVENGAPQYRITGAADLLGLVAVDVDVDVGRSPQGKPRAGFEASIDSTQFAEVMDENGFGFVNDHFTLPTNFTARVRGYTPGFDTASTDPLQVVGGIELSGELDLNWAVEWGGNRFTLVGSAEVTFGIGLDGVPKLTFDIRGTATFVGNLFGFPVNQVLGSFTAKLTDCGILTITSDLDVLGLKLPLDLFIDLTRPLIGQNIFDPANLPATACDLPAVARVFATVPERVARETITENGKQVLEVTVHEGNPATGNVTIPITFHASGHIPEGESITLKVVPNTATATASATEFSVPTGKLQLTHDATSRRATVTIVADSVYELPEQFDIQLSVGSSSGMESVTLMTNTVRVRVKNDDPEKPANTLLWYDFDRRTANGYAFDAAGEAATVTYGGKTYPTARPLTGVTAAPVVPTLVPGPLLPNPTNTLAAGAVATAGVPKWLPAEADVSPGMVATPSSTPFEFTLTLVAPGISGPVLVELPPLAIDFWTRRTGAAPTTWELRWSYDNFGAVIANGATGGARYTRVFDGLDIPRTLALGTRTITFRLTGLGGSGGEWAIDNLALVVPVPAPIQVGSDLVIPPEPPAAGTSPPVVNTPPTAAPIAVQVPNGIALVTIGYTAVVSDAQTPDAALAVTVTQPPAGRGTVDILPGSLRLTLQGALRSSFSFTYTVADPGGLRATATVSVTFAQGGTGTVLVGVRSSRVADATVFVDADGDGLPSEGEPVGVTDGFGNTVLSLPPDVDLNGNGLLDEDEGTLVSLGGVRGTGGAVLTPMAAPGGSAYISPLSTLTLAVMAQGDLGTADAAALIRTRLGLPALDFLAHDVYALALAGNPGAGMVYDHWTVWKDTSLHLATLLAGTAEVSLADASRATHSAYAGMLLDPSVPVALTDPAEIRELASRLLGGTGVGITAYQSDTVGALVAAENRVTLGLEPPAPPPPPVPPPGLGTPIGTRAIAVGADAGSGAVRVLGPDGAERLAVEPFPGFAGGVRVAVADFNRDGVEDLVVGTGPGRSTRVVVIDGATQRELFSIDPFEAAFQGGVYVAAGDLTGDGIADLVVTPDEGGGPRVQVYSGSGFGKVADFFGIDDPNFRGGARAALGDITGDGRADLVLSAGFGGGPRVSVYDGAALAAGEKVHPVADFFLFEPALRNGAFVAVGDVDGDGFGDIVGGGGPGGGPRVYALSGQALLAGRDEVVANFFAGDATNRGGVRVAVKDLDGDAKADVVVGDGAGAGSRVTGYLGKDFGGGGAPESFGFDAFPGVSTGVFVG</sequence>
<evidence type="ECO:0000313" key="2">
    <source>
        <dbReference type="EMBL" id="QDU23854.1"/>
    </source>
</evidence>
<evidence type="ECO:0000256" key="1">
    <source>
        <dbReference type="ARBA" id="ARBA00022729"/>
    </source>
</evidence>
<dbReference type="EMBL" id="CP036273">
    <property type="protein sequence ID" value="QDU23854.1"/>
    <property type="molecule type" value="Genomic_DNA"/>
</dbReference>
<organism evidence="2 3">
    <name type="scientific">Urbifossiella limnaea</name>
    <dbReference type="NCBI Taxonomy" id="2528023"/>
    <lineage>
        <taxon>Bacteria</taxon>
        <taxon>Pseudomonadati</taxon>
        <taxon>Planctomycetota</taxon>
        <taxon>Planctomycetia</taxon>
        <taxon>Gemmatales</taxon>
        <taxon>Gemmataceae</taxon>
        <taxon>Urbifossiella</taxon>
    </lineage>
</organism>
<dbReference type="Gene3D" id="2.60.40.2030">
    <property type="match status" value="1"/>
</dbReference>
<dbReference type="SMART" id="SM00710">
    <property type="entry name" value="PbH1"/>
    <property type="match status" value="7"/>
</dbReference>
<proteinExistence type="predicted"/>
<evidence type="ECO:0000313" key="3">
    <source>
        <dbReference type="Proteomes" id="UP000319576"/>
    </source>
</evidence>
<dbReference type="SUPFAM" id="SSF141072">
    <property type="entry name" value="CalX-like"/>
    <property type="match status" value="1"/>
</dbReference>
<gene>
    <name evidence="2" type="ORF">ETAA1_58620</name>
</gene>
<dbReference type="InterPro" id="IPR006626">
    <property type="entry name" value="PbH1"/>
</dbReference>
<reference evidence="2 3" key="1">
    <citation type="submission" date="2019-02" db="EMBL/GenBank/DDBJ databases">
        <title>Deep-cultivation of Planctomycetes and their phenomic and genomic characterization uncovers novel biology.</title>
        <authorList>
            <person name="Wiegand S."/>
            <person name="Jogler M."/>
            <person name="Boedeker C."/>
            <person name="Pinto D."/>
            <person name="Vollmers J."/>
            <person name="Rivas-Marin E."/>
            <person name="Kohn T."/>
            <person name="Peeters S.H."/>
            <person name="Heuer A."/>
            <person name="Rast P."/>
            <person name="Oberbeckmann S."/>
            <person name="Bunk B."/>
            <person name="Jeske O."/>
            <person name="Meyerdierks A."/>
            <person name="Storesund J.E."/>
            <person name="Kallscheuer N."/>
            <person name="Luecker S."/>
            <person name="Lage O.M."/>
            <person name="Pohl T."/>
            <person name="Merkel B.J."/>
            <person name="Hornburger P."/>
            <person name="Mueller R.-W."/>
            <person name="Bruemmer F."/>
            <person name="Labrenz M."/>
            <person name="Spormann A.M."/>
            <person name="Op den Camp H."/>
            <person name="Overmann J."/>
            <person name="Amann R."/>
            <person name="Jetten M.S.M."/>
            <person name="Mascher T."/>
            <person name="Medema M.H."/>
            <person name="Devos D.P."/>
            <person name="Kaster A.-K."/>
            <person name="Ovreas L."/>
            <person name="Rohde M."/>
            <person name="Galperin M.Y."/>
            <person name="Jogler C."/>
        </authorList>
    </citation>
    <scope>NUCLEOTIDE SEQUENCE [LARGE SCALE GENOMIC DNA]</scope>
    <source>
        <strain evidence="2 3">ETA_A1</strain>
    </source>
</reference>
<keyword evidence="3" id="KW-1185">Reference proteome</keyword>
<dbReference type="SUPFAM" id="SSF69318">
    <property type="entry name" value="Integrin alpha N-terminal domain"/>
    <property type="match status" value="2"/>
</dbReference>
<dbReference type="InterPro" id="IPR028994">
    <property type="entry name" value="Integrin_alpha_N"/>
</dbReference>
<protein>
    <submittedName>
        <fullName evidence="2">FG-GAP repeat protein</fullName>
    </submittedName>
</protein>
<dbReference type="Gene3D" id="2.130.10.130">
    <property type="entry name" value="Integrin alpha, N-terminal"/>
    <property type="match status" value="1"/>
</dbReference>
<dbReference type="Pfam" id="PF17963">
    <property type="entry name" value="Big_9"/>
    <property type="match status" value="1"/>
</dbReference>
<dbReference type="Proteomes" id="UP000319576">
    <property type="component" value="Chromosome"/>
</dbReference>
<dbReference type="KEGG" id="uli:ETAA1_58620"/>
<keyword evidence="1" id="KW-0732">Signal</keyword>
<dbReference type="RefSeq" id="WP_202920492.1">
    <property type="nucleotide sequence ID" value="NZ_CP036273.1"/>
</dbReference>
<dbReference type="InterPro" id="IPR013517">
    <property type="entry name" value="FG-GAP"/>
</dbReference>